<protein>
    <submittedName>
        <fullName evidence="7">Uncharacterized protein</fullName>
    </submittedName>
</protein>
<dbReference type="InterPro" id="IPR031968">
    <property type="entry name" value="VASt"/>
</dbReference>
<feature type="region of interest" description="Disordered" evidence="5">
    <location>
        <begin position="645"/>
        <end position="674"/>
    </location>
</feature>
<dbReference type="AlphaFoldDB" id="A0A7D9HQA5"/>
<dbReference type="GO" id="GO:0005886">
    <property type="term" value="C:plasma membrane"/>
    <property type="evidence" value="ECO:0007669"/>
    <property type="project" value="TreeGrafter"/>
</dbReference>
<dbReference type="SMART" id="SM00568">
    <property type="entry name" value="GRAM"/>
    <property type="match status" value="1"/>
</dbReference>
<keyword evidence="4 6" id="KW-0472">Membrane</keyword>
<comment type="caution">
    <text evidence="7">The sequence shown here is derived from an EMBL/GenBank/DDBJ whole genome shotgun (WGS) entry which is preliminary data.</text>
</comment>
<dbReference type="Proteomes" id="UP001152795">
    <property type="component" value="Unassembled WGS sequence"/>
</dbReference>
<dbReference type="InterPro" id="IPR011993">
    <property type="entry name" value="PH-like_dom_sf"/>
</dbReference>
<dbReference type="PROSITE" id="PS51778">
    <property type="entry name" value="VAST"/>
    <property type="match status" value="1"/>
</dbReference>
<reference evidence="7" key="1">
    <citation type="submission" date="2020-04" db="EMBL/GenBank/DDBJ databases">
        <authorList>
            <person name="Alioto T."/>
            <person name="Alioto T."/>
            <person name="Gomez Garrido J."/>
        </authorList>
    </citation>
    <scope>NUCLEOTIDE SEQUENCE</scope>
    <source>
        <strain evidence="7">A484AB</strain>
    </source>
</reference>
<dbReference type="InterPro" id="IPR051482">
    <property type="entry name" value="Cholesterol_transport"/>
</dbReference>
<evidence type="ECO:0000313" key="7">
    <source>
        <dbReference type="EMBL" id="CAB3989316.1"/>
    </source>
</evidence>
<feature type="compositionally biased region" description="Basic residues" evidence="5">
    <location>
        <begin position="414"/>
        <end position="425"/>
    </location>
</feature>
<feature type="region of interest" description="Disordered" evidence="5">
    <location>
        <begin position="413"/>
        <end position="454"/>
    </location>
</feature>
<feature type="compositionally biased region" description="Acidic residues" evidence="5">
    <location>
        <begin position="657"/>
        <end position="667"/>
    </location>
</feature>
<feature type="region of interest" description="Disordered" evidence="5">
    <location>
        <begin position="318"/>
        <end position="398"/>
    </location>
</feature>
<dbReference type="Pfam" id="PF16016">
    <property type="entry name" value="VASt"/>
    <property type="match status" value="1"/>
</dbReference>
<comment type="subcellular location">
    <subcellularLocation>
        <location evidence="1">Membrane</location>
        <topology evidence="1">Single-pass membrane protein</topology>
    </subcellularLocation>
</comment>
<name>A0A7D9HQA5_PARCT</name>
<dbReference type="GO" id="GO:0032366">
    <property type="term" value="P:intracellular sterol transport"/>
    <property type="evidence" value="ECO:0007669"/>
    <property type="project" value="TreeGrafter"/>
</dbReference>
<dbReference type="InterPro" id="IPR004182">
    <property type="entry name" value="GRAM"/>
</dbReference>
<accession>A0A7D9HQA5</accession>
<feature type="compositionally biased region" description="Basic and acidic residues" evidence="5">
    <location>
        <begin position="97"/>
        <end position="106"/>
    </location>
</feature>
<keyword evidence="2 6" id="KW-0812">Transmembrane</keyword>
<feature type="transmembrane region" description="Helical" evidence="6">
    <location>
        <begin position="694"/>
        <end position="715"/>
    </location>
</feature>
<dbReference type="PANTHER" id="PTHR23319:SF4">
    <property type="entry name" value="GRAM DOMAIN CONTAINING 1B, ISOFORM E"/>
    <property type="match status" value="1"/>
</dbReference>
<feature type="compositionally biased region" description="Acidic residues" evidence="5">
    <location>
        <begin position="318"/>
        <end position="327"/>
    </location>
</feature>
<organism evidence="7 8">
    <name type="scientific">Paramuricea clavata</name>
    <name type="common">Red gorgonian</name>
    <name type="synonym">Violescent sea-whip</name>
    <dbReference type="NCBI Taxonomy" id="317549"/>
    <lineage>
        <taxon>Eukaryota</taxon>
        <taxon>Metazoa</taxon>
        <taxon>Cnidaria</taxon>
        <taxon>Anthozoa</taxon>
        <taxon>Octocorallia</taxon>
        <taxon>Malacalcyonacea</taxon>
        <taxon>Plexauridae</taxon>
        <taxon>Paramuricea</taxon>
    </lineage>
</organism>
<evidence type="ECO:0000256" key="5">
    <source>
        <dbReference type="SAM" id="MobiDB-lite"/>
    </source>
</evidence>
<feature type="compositionally biased region" description="Basic and acidic residues" evidence="5">
    <location>
        <begin position="426"/>
        <end position="440"/>
    </location>
</feature>
<evidence type="ECO:0000256" key="1">
    <source>
        <dbReference type="ARBA" id="ARBA00004167"/>
    </source>
</evidence>
<dbReference type="CDD" id="cd13220">
    <property type="entry name" value="PH-GRAM_GRAMDC"/>
    <property type="match status" value="1"/>
</dbReference>
<dbReference type="EMBL" id="CACRXK020001466">
    <property type="protein sequence ID" value="CAB3989316.1"/>
    <property type="molecule type" value="Genomic_DNA"/>
</dbReference>
<keyword evidence="3 6" id="KW-1133">Transmembrane helix</keyword>
<feature type="region of interest" description="Disordered" evidence="5">
    <location>
        <begin position="79"/>
        <end position="133"/>
    </location>
</feature>
<keyword evidence="8" id="KW-1185">Reference proteome</keyword>
<dbReference type="PANTHER" id="PTHR23319">
    <property type="entry name" value="GRAM DOMAIN CONTAINING 1B, ISOFORM E"/>
    <property type="match status" value="1"/>
</dbReference>
<dbReference type="GO" id="GO:0140268">
    <property type="term" value="C:endoplasmic reticulum-plasma membrane contact site"/>
    <property type="evidence" value="ECO:0007669"/>
    <property type="project" value="TreeGrafter"/>
</dbReference>
<dbReference type="GO" id="GO:0032934">
    <property type="term" value="F:sterol binding"/>
    <property type="evidence" value="ECO:0007669"/>
    <property type="project" value="TreeGrafter"/>
</dbReference>
<dbReference type="Pfam" id="PF02893">
    <property type="entry name" value="GRAM"/>
    <property type="match status" value="1"/>
</dbReference>
<dbReference type="GO" id="GO:0120015">
    <property type="term" value="F:sterol transfer activity"/>
    <property type="evidence" value="ECO:0007669"/>
    <property type="project" value="TreeGrafter"/>
</dbReference>
<gene>
    <name evidence="7" type="ORF">PACLA_8A075568</name>
</gene>
<dbReference type="Gene3D" id="2.30.29.30">
    <property type="entry name" value="Pleckstrin-homology domain (PH domain)/Phosphotyrosine-binding domain (PTB)"/>
    <property type="match status" value="1"/>
</dbReference>
<evidence type="ECO:0000256" key="6">
    <source>
        <dbReference type="SAM" id="Phobius"/>
    </source>
</evidence>
<dbReference type="FunFam" id="2.30.29.30:FF:000008">
    <property type="entry name" value="GRAM domain containing 1B"/>
    <property type="match status" value="1"/>
</dbReference>
<proteinExistence type="predicted"/>
<evidence type="ECO:0000313" key="8">
    <source>
        <dbReference type="Proteomes" id="UP001152795"/>
    </source>
</evidence>
<dbReference type="GO" id="GO:0005789">
    <property type="term" value="C:endoplasmic reticulum membrane"/>
    <property type="evidence" value="ECO:0007669"/>
    <property type="project" value="TreeGrafter"/>
</dbReference>
<dbReference type="OrthoDB" id="2162691at2759"/>
<evidence type="ECO:0000256" key="4">
    <source>
        <dbReference type="ARBA" id="ARBA00023136"/>
    </source>
</evidence>
<sequence length="795" mass="91337">MSTEVVALAHTMTFHGRQKAKSLPTVVYRMNSSGSASFNLDDEEFNEKHEFYNTSGSEQDDSPSTESLEIHLNSIHADQESTIRRSASNVEGSSKFRLRDISPSRLRERRKKHERKKSDKDAKLSPSTRKNIRSSSSWLPASFQQMFPSYKSKTGDFRRLFKNIPESEKLITDYSCALQRDILVHGRLYVSQNWLCFYANIFGWETLVTINFKYVTSLTKEKTALVIPNAIQVWTESEKYFFTSFVSRDSTYRSLTRIWKNVLSDEPECIPALMKAVGKYVDIYSEDFDNSSRCSNDELPSDCDDDIIVDEDVDVDNDSMADSEEQNSGERQNNSPIKAEGDDKSLEGGESLASTIPDIAVSPASPTESKAQVEHNNDRTSAPKVSNGTIPHRKLPETRRRFPFPFKKEFSPLMRRKNQRQKKKHSSTEDVNDRIHRDSLIEDGSVSDSNEDGEGPVLCPCESHLNLECLNEEYAIDVDRLYEYLFTDCDFYRSIRSARKDFDLDIDPWVEEDDKKKRAVKYTINLGLAIGPKTSRIQENQQLEASEPGQFYVVETSVTNEGVPYADSFVVIHRYCLSKVNAYMSRIRVTASVKYVRPVWGFVKNMITKNSTDALYTFFEFLKDFIKTVEDESVLHLRRRLNSSRKRSRQQTHEKEVEEGEAQEEAGESTGISSGKVGGRFSSFANHIWRDNNWFLGAFISLLILLIVLNVYLSYRVISLEHSTKSWETIGLAPSLNDLPTNVDEFRSLLYRQQYIQNIQFKRWQHVLSTSMQFLQQVQDSLSELQKEVEDPLNT</sequence>
<evidence type="ECO:0000256" key="2">
    <source>
        <dbReference type="ARBA" id="ARBA00022692"/>
    </source>
</evidence>
<evidence type="ECO:0000256" key="3">
    <source>
        <dbReference type="ARBA" id="ARBA00022989"/>
    </source>
</evidence>
<feature type="compositionally biased region" description="Polar residues" evidence="5">
    <location>
        <begin position="379"/>
        <end position="389"/>
    </location>
</feature>